<keyword evidence="13" id="KW-0449">Lipoprotein</keyword>
<feature type="domain" description="Aminopeptidase N-like N-terminal" evidence="20">
    <location>
        <begin position="2"/>
        <end position="188"/>
    </location>
</feature>
<dbReference type="Gene3D" id="2.60.40.1730">
    <property type="entry name" value="tricorn interacting facor f3 domain"/>
    <property type="match status" value="2"/>
</dbReference>
<feature type="binding site" evidence="15">
    <location>
        <position position="305"/>
    </location>
    <ligand>
        <name>Zn(2+)</name>
        <dbReference type="ChEBI" id="CHEBI:29105"/>
        <note>catalytic</note>
    </ligand>
</feature>
<dbReference type="InterPro" id="IPR034016">
    <property type="entry name" value="M1_APN-typ"/>
</dbReference>
<evidence type="ECO:0000256" key="4">
    <source>
        <dbReference type="ARBA" id="ARBA00022622"/>
    </source>
</evidence>
<evidence type="ECO:0000256" key="17">
    <source>
        <dbReference type="SAM" id="Phobius"/>
    </source>
</evidence>
<evidence type="ECO:0000256" key="2">
    <source>
        <dbReference type="ARBA" id="ARBA00010136"/>
    </source>
</evidence>
<dbReference type="Pfam" id="PF01433">
    <property type="entry name" value="Peptidase_M1"/>
    <property type="match status" value="2"/>
</dbReference>
<keyword evidence="17" id="KW-1133">Transmembrane helix</keyword>
<dbReference type="GO" id="GO:0006508">
    <property type="term" value="P:proteolysis"/>
    <property type="evidence" value="ECO:0007669"/>
    <property type="project" value="UniProtKB-KW"/>
</dbReference>
<evidence type="ECO:0000256" key="9">
    <source>
        <dbReference type="ARBA" id="ARBA00022833"/>
    </source>
</evidence>
<evidence type="ECO:0000259" key="18">
    <source>
        <dbReference type="Pfam" id="PF01433"/>
    </source>
</evidence>
<dbReference type="Proteomes" id="UP000494256">
    <property type="component" value="Unassembled WGS sequence"/>
</dbReference>
<dbReference type="Gene3D" id="2.60.40.1910">
    <property type="match status" value="2"/>
</dbReference>
<keyword evidence="8" id="KW-0378">Hydrolase</keyword>
<dbReference type="FunFam" id="2.60.40.1910:FF:000008">
    <property type="entry name" value="Aminopeptidase"/>
    <property type="match status" value="2"/>
</dbReference>
<evidence type="ECO:0000313" key="21">
    <source>
        <dbReference type="EMBL" id="CAB3239515.1"/>
    </source>
</evidence>
<evidence type="ECO:0000256" key="13">
    <source>
        <dbReference type="ARBA" id="ARBA00023288"/>
    </source>
</evidence>
<dbReference type="PRINTS" id="PR00756">
    <property type="entry name" value="ALADIPTASE"/>
</dbReference>
<dbReference type="GO" id="GO:0043171">
    <property type="term" value="P:peptide catabolic process"/>
    <property type="evidence" value="ECO:0007669"/>
    <property type="project" value="TreeGrafter"/>
</dbReference>
<feature type="site" description="Transition state stabilizer" evidence="16">
    <location>
        <position position="388"/>
    </location>
</feature>
<keyword evidence="4" id="KW-0336">GPI-anchor</keyword>
<reference evidence="21 22" key="1">
    <citation type="submission" date="2020-04" db="EMBL/GenBank/DDBJ databases">
        <authorList>
            <person name="Wallbank WR R."/>
            <person name="Pardo Diaz C."/>
            <person name="Kozak K."/>
            <person name="Martin S."/>
            <person name="Jiggins C."/>
            <person name="Moest M."/>
            <person name="Warren A I."/>
            <person name="Byers J.R.P. K."/>
            <person name="Montejo-Kovacevich G."/>
            <person name="Yen C E."/>
        </authorList>
    </citation>
    <scope>NUCLEOTIDE SEQUENCE [LARGE SCALE GENOMIC DNA]</scope>
</reference>
<evidence type="ECO:0000256" key="11">
    <source>
        <dbReference type="ARBA" id="ARBA00023136"/>
    </source>
</evidence>
<feature type="binding site" evidence="15">
    <location>
        <position position="301"/>
    </location>
    <ligand>
        <name>Zn(2+)</name>
        <dbReference type="ChEBI" id="CHEBI:29105"/>
        <note>catalytic</note>
    </ligand>
</feature>
<proteinExistence type="inferred from homology"/>
<evidence type="ECO:0000256" key="3">
    <source>
        <dbReference type="ARBA" id="ARBA00022475"/>
    </source>
</evidence>
<evidence type="ECO:0000256" key="6">
    <source>
        <dbReference type="ARBA" id="ARBA00022723"/>
    </source>
</evidence>
<dbReference type="InterPro" id="IPR001930">
    <property type="entry name" value="Peptidase_M1"/>
</dbReference>
<dbReference type="SUPFAM" id="SSF63737">
    <property type="entry name" value="Leukotriene A4 hydrolase N-terminal domain"/>
    <property type="match status" value="2"/>
</dbReference>
<evidence type="ECO:0000256" key="14">
    <source>
        <dbReference type="PIRSR" id="PIRSR634016-1"/>
    </source>
</evidence>
<dbReference type="EMBL" id="CADEBD010000308">
    <property type="protein sequence ID" value="CAB3239515.1"/>
    <property type="molecule type" value="Genomic_DNA"/>
</dbReference>
<feature type="transmembrane region" description="Helical" evidence="17">
    <location>
        <begin position="1807"/>
        <end position="1824"/>
    </location>
</feature>
<dbReference type="GO" id="GO:0005615">
    <property type="term" value="C:extracellular space"/>
    <property type="evidence" value="ECO:0007669"/>
    <property type="project" value="TreeGrafter"/>
</dbReference>
<name>A0A8S1A549_ARCPL</name>
<comment type="cofactor">
    <cofactor evidence="15">
        <name>Zn(2+)</name>
        <dbReference type="ChEBI" id="CHEBI:29105"/>
    </cofactor>
    <text evidence="15">Binds 1 zinc ion per subunit.</text>
</comment>
<dbReference type="InterPro" id="IPR014782">
    <property type="entry name" value="Peptidase_M1_dom"/>
</dbReference>
<dbReference type="SUPFAM" id="SSF55486">
    <property type="entry name" value="Metalloproteases ('zincins'), catalytic domain"/>
    <property type="match status" value="2"/>
</dbReference>
<keyword evidence="10" id="KW-0482">Metalloprotease</keyword>
<dbReference type="InterPro" id="IPR024571">
    <property type="entry name" value="ERAP1-like_C_dom"/>
</dbReference>
<evidence type="ECO:0000256" key="5">
    <source>
        <dbReference type="ARBA" id="ARBA00022670"/>
    </source>
</evidence>
<dbReference type="GO" id="GO:0042277">
    <property type="term" value="F:peptide binding"/>
    <property type="evidence" value="ECO:0007669"/>
    <property type="project" value="TreeGrafter"/>
</dbReference>
<evidence type="ECO:0000256" key="7">
    <source>
        <dbReference type="ARBA" id="ARBA00022729"/>
    </source>
</evidence>
<feature type="binding site" evidence="15">
    <location>
        <position position="324"/>
    </location>
    <ligand>
        <name>Zn(2+)</name>
        <dbReference type="ChEBI" id="CHEBI:29105"/>
        <note>catalytic</note>
    </ligand>
</feature>
<evidence type="ECO:0000259" key="20">
    <source>
        <dbReference type="Pfam" id="PF17900"/>
    </source>
</evidence>
<dbReference type="PANTHER" id="PTHR11533">
    <property type="entry name" value="PROTEASE M1 ZINC METALLOPROTEASE"/>
    <property type="match status" value="1"/>
</dbReference>
<keyword evidence="7" id="KW-0732">Signal</keyword>
<feature type="domain" description="Peptidase M1 membrane alanine aminopeptidase" evidence="18">
    <location>
        <begin position="223"/>
        <end position="449"/>
    </location>
</feature>
<evidence type="ECO:0000259" key="19">
    <source>
        <dbReference type="Pfam" id="PF11838"/>
    </source>
</evidence>
<dbReference type="CDD" id="cd09601">
    <property type="entry name" value="M1_APN-Q_like"/>
    <property type="match status" value="2"/>
</dbReference>
<dbReference type="InterPro" id="IPR027268">
    <property type="entry name" value="Peptidase_M4/M1_CTD_sf"/>
</dbReference>
<dbReference type="PANTHER" id="PTHR11533:SF301">
    <property type="entry name" value="AMINOPEPTIDASE"/>
    <property type="match status" value="1"/>
</dbReference>
<dbReference type="Gene3D" id="1.10.390.10">
    <property type="entry name" value="Neutral Protease Domain 2"/>
    <property type="match status" value="2"/>
</dbReference>
<keyword evidence="12" id="KW-0325">Glycoprotein</keyword>
<dbReference type="OrthoDB" id="274641at2759"/>
<evidence type="ECO:0000256" key="8">
    <source>
        <dbReference type="ARBA" id="ARBA00022801"/>
    </source>
</evidence>
<sequence length="1825" mass="208566">MDIDLDVYLDENYFNGEVKMEVEVRQPGLTQIVFHQKVTSITGIDIVDSANRVINLQFPGPYTTDDYYELLTLNLAGAIPVGNYTIRVSYVGAINVNPIDRGFYKGYYFNSNNQEVAYATTQFQPGNARKAFPCFDEPTFKSRYRLSITRDSRLSPSYSNMDIESREQVGTNRIREIFYPTPIISAYLVAFHVSDFVETEISSTPARPFKIISRPGVIDQHEFAAEIGVRITNVMDDYFAIIYHEMGQGVLMKNDHIALPDFPSGAMENWGMVNYREVYLLYDQRHMNLPNKITIATIMAHELAHKWFGNLVTTFWWGNLWLNESFASFFEYFSAHDAHPAFELDNQFIVDYVHSALSADSSRFVNPMNWTGVATLPSVSAHFSTSSYAKGASVLRMMEHFVGSRNFRTALRYYLRDNAYGVGTNADMYNAFRQTINEDFEFLRDYPNVDVGAVFESWVQNPGSPVVFASLDPATGTVDITQQRYTISGPRPDDIWQIPLTWTTESELNFQNTKPKMIFSTQRTTITVPEGNNWVIFNVGQSGLYRVNYDAETWVRLGNYLKSANRERINKMNRAQIVNDLLFFVRSGDVNSTIAFNVLEFLKNETDYYVWNGAISQLEFINRRFQHLPDDASKAFSDFLLELMENVIQNLGYEEAANEPTSVTLNRMQIMNSACNLGHAGCVADALNKWRAFRNNDNELVNPNYRRYVYCVGLREGDASDYNFLFQKYETSQSAADMVVMLRALGCTKDETSFNHFLRQSITNRKVRIHDRTNLISFGVQGNRENLQLVLNFLYQNFNEIRTEFGGPDRLSTAMNAVSGFMTDFAMIQQYQNWVYANQVALASSFSTGVSAVQTAINNLDWVVVLVPSELGTIMLLPSILFLLLGSLEAIPEEFRSNFEFVGFNSNFGDTRYRLADTVYPITMNVDLDVYLNESRFDGFVRMDIEVREANLQQIAFHQKVQSITTVDIVSANNDVVNLRFPNPFIKDDHFEIVKLNLAGPIPAGNYTITMNYTGIINENPFDGGLYKGYYFNNNTEITYATTQLAPFFARKVFPCFDEPQFKSRYVLSVTRDSNLSHTYSNMPIAQTIPVGADRIREVFHPTPIISAYLIALHISDFEETELSSTDARPFRIISRPDALDQHKWAAETGVRVTNKLDDYLAILYHEMGQGVLMENDHIALPDFTFGAMENWGMVNYREAFLLYDKNNTNLINKIFIATIMTHEMAHKWFGNLVSTFWWSNVWINESFASYFEYFAAHWALPEFELDHQFVVDYVHSALAHDASLGANPMNWTDVASTPTIMAHFSTTSYAKGASVLRMMENFVGFRNFRLALRYYLRDNAYGIGTPDAVYAAFERAISEDFQFLRDYPGIDVRAVFDSWVQNPGSPVVRVEVNPVSGYITVSQQRFLVSGTRPDHIWHIPLTWTHAGAINFNDTRPKLILSTSSTVIENTTNTENDWVIFNIAQSGLYRVNYDDDNWQRIGNYLKGPTRQNIHRLNRAQIVNDLLFFIRSGDVNNTVALDVLDFLRHETDYYVWNAAIGQLQFIHRRFEHMPVAYDAFSAYLLTLLENVIQHLGYDERSTDSTSDILNRMQILNFACNLGHSGCVTDALNKWRAHRANVNELVPVNYRRYVYCVGLREGDASDYDYLFNQYETSENAADMVVILRALGCTKDEASFNHYLRQSIVNRKIRLHDRTSVISFGLQGNPGNLPLVLNFLYQNYAEIRTAYGGPSRLNIAINSVSGFLTNFTMIEEFQTWVYTNQISLAESFNTGSALVNSTIANLEWGNENVVETYSFILERTASSSTIFLSSTILVLAAMFIQLFH</sequence>
<keyword evidence="17" id="KW-0812">Transmembrane</keyword>
<dbReference type="GO" id="GO:0098552">
    <property type="term" value="C:side of membrane"/>
    <property type="evidence" value="ECO:0007669"/>
    <property type="project" value="UniProtKB-KW"/>
</dbReference>
<keyword evidence="3" id="KW-1003">Cell membrane</keyword>
<keyword evidence="5" id="KW-0645">Protease</keyword>
<evidence type="ECO:0000313" key="22">
    <source>
        <dbReference type="Proteomes" id="UP000494256"/>
    </source>
</evidence>
<dbReference type="GO" id="GO:0005886">
    <property type="term" value="C:plasma membrane"/>
    <property type="evidence" value="ECO:0007669"/>
    <property type="project" value="UniProtKB-SubCell"/>
</dbReference>
<protein>
    <recommendedName>
        <fullName evidence="23">Aminopeptidase N</fullName>
    </recommendedName>
</protein>
<dbReference type="GO" id="GO:0008270">
    <property type="term" value="F:zinc ion binding"/>
    <property type="evidence" value="ECO:0007669"/>
    <property type="project" value="InterPro"/>
</dbReference>
<dbReference type="InterPro" id="IPR042097">
    <property type="entry name" value="Aminopeptidase_N-like_N_sf"/>
</dbReference>
<dbReference type="InterPro" id="IPR050344">
    <property type="entry name" value="Peptidase_M1_aminopeptidases"/>
</dbReference>
<dbReference type="GO" id="GO:0005737">
    <property type="term" value="C:cytoplasm"/>
    <property type="evidence" value="ECO:0007669"/>
    <property type="project" value="TreeGrafter"/>
</dbReference>
<evidence type="ECO:0000256" key="15">
    <source>
        <dbReference type="PIRSR" id="PIRSR634016-3"/>
    </source>
</evidence>
<evidence type="ECO:0000256" key="16">
    <source>
        <dbReference type="PIRSR" id="PIRSR634016-4"/>
    </source>
</evidence>
<feature type="domain" description="Peptidase M1 membrane alanine aminopeptidase" evidence="18">
    <location>
        <begin position="1146"/>
        <end position="1380"/>
    </location>
</feature>
<feature type="domain" description="ERAP1-like C-terminal" evidence="19">
    <location>
        <begin position="1458"/>
        <end position="1761"/>
    </location>
</feature>
<dbReference type="Pfam" id="PF11838">
    <property type="entry name" value="ERAP1_C"/>
    <property type="match status" value="2"/>
</dbReference>
<feature type="domain" description="Aminopeptidase N-like N-terminal" evidence="20">
    <location>
        <begin position="922"/>
        <end position="1110"/>
    </location>
</feature>
<comment type="caution">
    <text evidence="21">The sequence shown here is derived from an EMBL/GenBank/DDBJ whole genome shotgun (WGS) entry which is preliminary data.</text>
</comment>
<dbReference type="GO" id="GO:0070006">
    <property type="term" value="F:metalloaminopeptidase activity"/>
    <property type="evidence" value="ECO:0007669"/>
    <property type="project" value="TreeGrafter"/>
</dbReference>
<keyword evidence="9 15" id="KW-0862">Zinc</keyword>
<keyword evidence="11 17" id="KW-0472">Membrane</keyword>
<gene>
    <name evidence="21" type="ORF">APLA_LOCUS8745</name>
</gene>
<dbReference type="Gene3D" id="1.25.50.20">
    <property type="match status" value="2"/>
</dbReference>
<comment type="similarity">
    <text evidence="2">Belongs to the peptidase M1 family.</text>
</comment>
<accession>A0A8S1A549</accession>
<evidence type="ECO:0000256" key="1">
    <source>
        <dbReference type="ARBA" id="ARBA00004609"/>
    </source>
</evidence>
<dbReference type="FunFam" id="1.10.390.10:FF:000019">
    <property type="entry name" value="Aminopeptidase"/>
    <property type="match status" value="2"/>
</dbReference>
<feature type="domain" description="ERAP1-like C-terminal" evidence="19">
    <location>
        <begin position="534"/>
        <end position="843"/>
    </location>
</feature>
<organism evidence="21 22">
    <name type="scientific">Arctia plantaginis</name>
    <name type="common">Wood tiger moth</name>
    <name type="synonym">Phalaena plantaginis</name>
    <dbReference type="NCBI Taxonomy" id="874455"/>
    <lineage>
        <taxon>Eukaryota</taxon>
        <taxon>Metazoa</taxon>
        <taxon>Ecdysozoa</taxon>
        <taxon>Arthropoda</taxon>
        <taxon>Hexapoda</taxon>
        <taxon>Insecta</taxon>
        <taxon>Pterygota</taxon>
        <taxon>Neoptera</taxon>
        <taxon>Endopterygota</taxon>
        <taxon>Lepidoptera</taxon>
        <taxon>Glossata</taxon>
        <taxon>Ditrysia</taxon>
        <taxon>Noctuoidea</taxon>
        <taxon>Erebidae</taxon>
        <taxon>Arctiinae</taxon>
        <taxon>Arctia</taxon>
    </lineage>
</organism>
<evidence type="ECO:0008006" key="23">
    <source>
        <dbReference type="Google" id="ProtNLM"/>
    </source>
</evidence>
<feature type="active site" description="Proton acceptor" evidence="14">
    <location>
        <position position="302"/>
    </location>
</feature>
<dbReference type="Pfam" id="PF17900">
    <property type="entry name" value="Peptidase_M1_N"/>
    <property type="match status" value="2"/>
</dbReference>
<evidence type="ECO:0000256" key="12">
    <source>
        <dbReference type="ARBA" id="ARBA00023180"/>
    </source>
</evidence>
<keyword evidence="6 15" id="KW-0479">Metal-binding</keyword>
<comment type="subcellular location">
    <subcellularLocation>
        <location evidence="1">Cell membrane</location>
        <topology evidence="1">Lipid-anchor</topology>
        <topology evidence="1">GPI-anchor</topology>
    </subcellularLocation>
</comment>
<dbReference type="InterPro" id="IPR045357">
    <property type="entry name" value="Aminopeptidase_N-like_N"/>
</dbReference>
<evidence type="ECO:0000256" key="10">
    <source>
        <dbReference type="ARBA" id="ARBA00023049"/>
    </source>
</evidence>